<evidence type="ECO:0000256" key="1">
    <source>
        <dbReference type="SAM" id="MobiDB-lite"/>
    </source>
</evidence>
<evidence type="ECO:0000313" key="3">
    <source>
        <dbReference type="Proteomes" id="UP001596413"/>
    </source>
</evidence>
<feature type="compositionally biased region" description="Pro residues" evidence="1">
    <location>
        <begin position="335"/>
        <end position="346"/>
    </location>
</feature>
<accession>A0ABW2GC02</accession>
<organism evidence="2 3">
    <name type="scientific">Streptomyces polyrhachis</name>
    <dbReference type="NCBI Taxonomy" id="1282885"/>
    <lineage>
        <taxon>Bacteria</taxon>
        <taxon>Bacillati</taxon>
        <taxon>Actinomycetota</taxon>
        <taxon>Actinomycetes</taxon>
        <taxon>Kitasatosporales</taxon>
        <taxon>Streptomycetaceae</taxon>
        <taxon>Streptomyces</taxon>
    </lineage>
</organism>
<gene>
    <name evidence="2" type="ORF">ACFQLX_01195</name>
</gene>
<dbReference type="Proteomes" id="UP001596413">
    <property type="component" value="Unassembled WGS sequence"/>
</dbReference>
<dbReference type="EMBL" id="JBHSZO010000002">
    <property type="protein sequence ID" value="MFC7216795.1"/>
    <property type="molecule type" value="Genomic_DNA"/>
</dbReference>
<feature type="compositionally biased region" description="Pro residues" evidence="1">
    <location>
        <begin position="17"/>
        <end position="26"/>
    </location>
</feature>
<sequence>MSDRKTRTSPVESPQDPQDPPCPQHPQSPRRPVRGAGPSPRRRLRREVPATVALLTEPADFAEMRGYASFGFDDHQAYLAHAAALLRSFAGRGVHVTVARFDPEEFQDFCRRRGLDPDGPQARTRYTAELAPLRATVPYEGQAMPRLLADLRHVDGRMRVWEQATRELAAAGSCGDCGEDLAKAAFDRAVAVFAHLIGALGPGAQHLVCSIEDGVLSAAVRAEPEPGGGHTFADTDALDFCTVLALAFARDSAGGVVVRSTGSAGAHGGAPGGRGEREARPAGGKPEVVRGWRIAHGWLLPLTAAEVFSAYCEDAVTGEPIPPEPDVDYRAGTALPPPEPGCPSGP</sequence>
<feature type="region of interest" description="Disordered" evidence="1">
    <location>
        <begin position="317"/>
        <end position="346"/>
    </location>
</feature>
<dbReference type="RefSeq" id="WP_386410723.1">
    <property type="nucleotide sequence ID" value="NZ_JBHSZO010000002.1"/>
</dbReference>
<keyword evidence="3" id="KW-1185">Reference proteome</keyword>
<feature type="region of interest" description="Disordered" evidence="1">
    <location>
        <begin position="1"/>
        <end position="46"/>
    </location>
</feature>
<reference evidence="3" key="1">
    <citation type="journal article" date="2019" name="Int. J. Syst. Evol. Microbiol.">
        <title>The Global Catalogue of Microorganisms (GCM) 10K type strain sequencing project: providing services to taxonomists for standard genome sequencing and annotation.</title>
        <authorList>
            <consortium name="The Broad Institute Genomics Platform"/>
            <consortium name="The Broad Institute Genome Sequencing Center for Infectious Disease"/>
            <person name="Wu L."/>
            <person name="Ma J."/>
        </authorList>
    </citation>
    <scope>NUCLEOTIDE SEQUENCE [LARGE SCALE GENOMIC DNA]</scope>
    <source>
        <strain evidence="3">CGMCC 1.13681</strain>
    </source>
</reference>
<protein>
    <submittedName>
        <fullName evidence="2">Uncharacterized protein</fullName>
    </submittedName>
</protein>
<feature type="region of interest" description="Disordered" evidence="1">
    <location>
        <begin position="260"/>
        <end position="284"/>
    </location>
</feature>
<name>A0ABW2GC02_9ACTN</name>
<comment type="caution">
    <text evidence="2">The sequence shown here is derived from an EMBL/GenBank/DDBJ whole genome shotgun (WGS) entry which is preliminary data.</text>
</comment>
<proteinExistence type="predicted"/>
<evidence type="ECO:0000313" key="2">
    <source>
        <dbReference type="EMBL" id="MFC7216795.1"/>
    </source>
</evidence>